<proteinExistence type="inferred from homology"/>
<sequence>MTDTSGGGSNSSDERLAPVIPLFGGARKGPKGSESLAAVEAPSLAADETPEALPPITDAPTTWTQIAKRSETLPRTVDSEPSGTPSERHPARGGAGAPAPKLRVVPQDADTSDSENDVPDPEKVREAGSESLVRKLRTRSLSISEARQVLRGHHLDAGQIDDVIDDFCRRGYLDDVMLANQLVESGTQRKGQGRVALSRALAQRGIPRDVADAALDELPDDDAERALDFARTKARSLSRLDGDTALRRLMGQLARRGYGGSVAMTAAKTALAEVTFGGGRPTGVRFVDSD</sequence>
<keyword evidence="4" id="KW-0963">Cytoplasm</keyword>
<dbReference type="Pfam" id="PF21981">
    <property type="entry name" value="RecX_HTH3"/>
    <property type="match status" value="1"/>
</dbReference>
<dbReference type="PANTHER" id="PTHR33602:SF1">
    <property type="entry name" value="REGULATORY PROTEIN RECX FAMILY PROTEIN"/>
    <property type="match status" value="1"/>
</dbReference>
<dbReference type="Pfam" id="PF02631">
    <property type="entry name" value="RecX_HTH2"/>
    <property type="match status" value="1"/>
</dbReference>
<evidence type="ECO:0000256" key="1">
    <source>
        <dbReference type="ARBA" id="ARBA00004496"/>
    </source>
</evidence>
<organism evidence="8 9">
    <name type="scientific">Microbacterium oxydans</name>
    <dbReference type="NCBI Taxonomy" id="82380"/>
    <lineage>
        <taxon>Bacteria</taxon>
        <taxon>Bacillati</taxon>
        <taxon>Actinomycetota</taxon>
        <taxon>Actinomycetes</taxon>
        <taxon>Micrococcales</taxon>
        <taxon>Microbacteriaceae</taxon>
        <taxon>Microbacterium</taxon>
    </lineage>
</organism>
<comment type="subcellular location">
    <subcellularLocation>
        <location evidence="1">Cytoplasm</location>
    </subcellularLocation>
</comment>
<feature type="domain" description="RecX second three-helical" evidence="6">
    <location>
        <begin position="174"/>
        <end position="215"/>
    </location>
</feature>
<dbReference type="InterPro" id="IPR036388">
    <property type="entry name" value="WH-like_DNA-bd_sf"/>
</dbReference>
<feature type="region of interest" description="Disordered" evidence="5">
    <location>
        <begin position="1"/>
        <end position="131"/>
    </location>
</feature>
<dbReference type="Gene3D" id="1.10.10.10">
    <property type="entry name" value="Winged helix-like DNA-binding domain superfamily/Winged helix DNA-binding domain"/>
    <property type="match status" value="1"/>
</dbReference>
<dbReference type="PANTHER" id="PTHR33602">
    <property type="entry name" value="REGULATORY PROTEIN RECX FAMILY PROTEIN"/>
    <property type="match status" value="1"/>
</dbReference>
<dbReference type="Proteomes" id="UP000033640">
    <property type="component" value="Unassembled WGS sequence"/>
</dbReference>
<dbReference type="EMBL" id="JYIW01000026">
    <property type="protein sequence ID" value="KJL28175.1"/>
    <property type="molecule type" value="Genomic_DNA"/>
</dbReference>
<dbReference type="InterPro" id="IPR003783">
    <property type="entry name" value="Regulatory_RecX"/>
</dbReference>
<protein>
    <recommendedName>
        <fullName evidence="3">Regulatory protein RecX</fullName>
    </recommendedName>
</protein>
<dbReference type="GO" id="GO:0006282">
    <property type="term" value="P:regulation of DNA repair"/>
    <property type="evidence" value="ECO:0007669"/>
    <property type="project" value="InterPro"/>
</dbReference>
<evidence type="ECO:0000313" key="8">
    <source>
        <dbReference type="EMBL" id="KJL28175.1"/>
    </source>
</evidence>
<evidence type="ECO:0000259" key="7">
    <source>
        <dbReference type="Pfam" id="PF21981"/>
    </source>
</evidence>
<comment type="similarity">
    <text evidence="2">Belongs to the RecX family.</text>
</comment>
<evidence type="ECO:0000256" key="5">
    <source>
        <dbReference type="SAM" id="MobiDB-lite"/>
    </source>
</evidence>
<name>A0A0F0L7B9_9MICO</name>
<comment type="caution">
    <text evidence="8">The sequence shown here is derived from an EMBL/GenBank/DDBJ whole genome shotgun (WGS) entry which is preliminary data.</text>
</comment>
<gene>
    <name evidence="8" type="primary">recX</name>
    <name evidence="8" type="ORF">RS83_03244</name>
</gene>
<evidence type="ECO:0000313" key="9">
    <source>
        <dbReference type="Proteomes" id="UP000033640"/>
    </source>
</evidence>
<feature type="compositionally biased region" description="Acidic residues" evidence="5">
    <location>
        <begin position="110"/>
        <end position="119"/>
    </location>
</feature>
<dbReference type="RefSeq" id="WP_045280475.1">
    <property type="nucleotide sequence ID" value="NZ_JYIW01000026.1"/>
</dbReference>
<dbReference type="InterPro" id="IPR053924">
    <property type="entry name" value="RecX_HTH_2nd"/>
</dbReference>
<evidence type="ECO:0000256" key="3">
    <source>
        <dbReference type="ARBA" id="ARBA00018111"/>
    </source>
</evidence>
<dbReference type="OrthoDB" id="5244465at2"/>
<evidence type="ECO:0000256" key="2">
    <source>
        <dbReference type="ARBA" id="ARBA00009695"/>
    </source>
</evidence>
<dbReference type="AlphaFoldDB" id="A0A0F0L7B9"/>
<evidence type="ECO:0000256" key="4">
    <source>
        <dbReference type="ARBA" id="ARBA00022490"/>
    </source>
</evidence>
<feature type="domain" description="RecX third three-helical" evidence="7">
    <location>
        <begin position="220"/>
        <end position="263"/>
    </location>
</feature>
<reference evidence="8 9" key="1">
    <citation type="submission" date="2015-02" db="EMBL/GenBank/DDBJ databases">
        <title>Draft genome sequences of ten Microbacterium spp. with emphasis on heavy metal contaminated environments.</title>
        <authorList>
            <person name="Corretto E."/>
        </authorList>
    </citation>
    <scope>NUCLEOTIDE SEQUENCE [LARGE SCALE GENOMIC DNA]</scope>
    <source>
        <strain evidence="8 9">BEL4b</strain>
    </source>
</reference>
<evidence type="ECO:0000259" key="6">
    <source>
        <dbReference type="Pfam" id="PF02631"/>
    </source>
</evidence>
<accession>A0A0F0L7B9</accession>
<dbReference type="PATRIC" id="fig|82380.11.peg.3274"/>
<dbReference type="InterPro" id="IPR053925">
    <property type="entry name" value="RecX_HTH_3rd"/>
</dbReference>
<dbReference type="GO" id="GO:0005737">
    <property type="term" value="C:cytoplasm"/>
    <property type="evidence" value="ECO:0007669"/>
    <property type="project" value="UniProtKB-SubCell"/>
</dbReference>